<evidence type="ECO:0000313" key="2">
    <source>
        <dbReference type="EMBL" id="WPC21722.1"/>
    </source>
</evidence>
<feature type="transmembrane region" description="Helical" evidence="1">
    <location>
        <begin position="34"/>
        <end position="53"/>
    </location>
</feature>
<dbReference type="RefSeq" id="WP_057774262.1">
    <property type="nucleotide sequence ID" value="NZ_BBIM01000004.1"/>
</dbReference>
<keyword evidence="1" id="KW-0472">Membrane</keyword>
<keyword evidence="1" id="KW-0812">Transmembrane</keyword>
<dbReference type="Proteomes" id="UP001302696">
    <property type="component" value="Chromosome"/>
</dbReference>
<reference evidence="3" key="1">
    <citation type="submission" date="2024-06" db="EMBL/GenBank/DDBJ databases">
        <authorList>
            <person name="Chang H.C."/>
            <person name="Mun S.Y."/>
        </authorList>
    </citation>
    <scope>NUCLEOTIDE SEQUENCE [LARGE SCALE GENOMIC DNA]</scope>
    <source>
        <strain evidence="3">KT1</strain>
    </source>
</reference>
<evidence type="ECO:0008006" key="4">
    <source>
        <dbReference type="Google" id="ProtNLM"/>
    </source>
</evidence>
<feature type="transmembrane region" description="Helical" evidence="1">
    <location>
        <begin position="60"/>
        <end position="77"/>
    </location>
</feature>
<evidence type="ECO:0000256" key="1">
    <source>
        <dbReference type="SAM" id="Phobius"/>
    </source>
</evidence>
<gene>
    <name evidence="2" type="ORF">N6G96_00420</name>
</gene>
<organism evidence="2 3">
    <name type="scientific">Pediococcus inopinatus</name>
    <dbReference type="NCBI Taxonomy" id="114090"/>
    <lineage>
        <taxon>Bacteria</taxon>
        <taxon>Bacillati</taxon>
        <taxon>Bacillota</taxon>
        <taxon>Bacilli</taxon>
        <taxon>Lactobacillales</taxon>
        <taxon>Lactobacillaceae</taxon>
        <taxon>Pediococcus</taxon>
    </lineage>
</organism>
<sequence>MKIKKIILSIITFILGSYIYLSGAASTINDEPARTALLAGLYWIFVAIALWFFKPTWPFFFNDTIIVGVTVIITQYLILNVDILLPIQIVVLLIIVIFRLLKWI</sequence>
<feature type="transmembrane region" description="Helical" evidence="1">
    <location>
        <begin position="83"/>
        <end position="101"/>
    </location>
</feature>
<proteinExistence type="predicted"/>
<evidence type="ECO:0000313" key="3">
    <source>
        <dbReference type="Proteomes" id="UP001302696"/>
    </source>
</evidence>
<protein>
    <recommendedName>
        <fullName evidence="4">Integral membrane protein</fullName>
    </recommendedName>
</protein>
<dbReference type="EMBL" id="CP104778">
    <property type="protein sequence ID" value="WPC21722.1"/>
    <property type="molecule type" value="Genomic_DNA"/>
</dbReference>
<name>A0ABZ0Q6G4_9LACO</name>
<keyword evidence="3" id="KW-1185">Reference proteome</keyword>
<keyword evidence="1" id="KW-1133">Transmembrane helix</keyword>
<accession>A0ABZ0Q6G4</accession>